<proteinExistence type="inferred from homology"/>
<dbReference type="Pfam" id="PF01042">
    <property type="entry name" value="Ribonuc_L-PSP"/>
    <property type="match status" value="1"/>
</dbReference>
<evidence type="ECO:0008006" key="4">
    <source>
        <dbReference type="Google" id="ProtNLM"/>
    </source>
</evidence>
<evidence type="ECO:0000313" key="2">
    <source>
        <dbReference type="EMBL" id="OGI76526.1"/>
    </source>
</evidence>
<accession>A0A1F6W430</accession>
<dbReference type="InterPro" id="IPR035959">
    <property type="entry name" value="RutC-like_sf"/>
</dbReference>
<name>A0A1F6W430_9BACT</name>
<protein>
    <recommendedName>
        <fullName evidence="4">Enamine deaminase RidA</fullName>
    </recommendedName>
</protein>
<evidence type="ECO:0000313" key="3">
    <source>
        <dbReference type="Proteomes" id="UP000179275"/>
    </source>
</evidence>
<dbReference type="PANTHER" id="PTHR11803">
    <property type="entry name" value="2-IMINOBUTANOATE/2-IMINOPROPANOATE DEAMINASE RIDA"/>
    <property type="match status" value="1"/>
</dbReference>
<dbReference type="Proteomes" id="UP000179275">
    <property type="component" value="Unassembled WGS sequence"/>
</dbReference>
<dbReference type="CDD" id="cd00448">
    <property type="entry name" value="YjgF_YER057c_UK114_family"/>
    <property type="match status" value="1"/>
</dbReference>
<evidence type="ECO:0000256" key="1">
    <source>
        <dbReference type="ARBA" id="ARBA00010552"/>
    </source>
</evidence>
<dbReference type="PANTHER" id="PTHR11803:SF58">
    <property type="entry name" value="PROTEIN HMF1-RELATED"/>
    <property type="match status" value="1"/>
</dbReference>
<dbReference type="GO" id="GO:0005829">
    <property type="term" value="C:cytosol"/>
    <property type="evidence" value="ECO:0007669"/>
    <property type="project" value="TreeGrafter"/>
</dbReference>
<reference evidence="2 3" key="1">
    <citation type="journal article" date="2016" name="Nat. Commun.">
        <title>Thousands of microbial genomes shed light on interconnected biogeochemical processes in an aquifer system.</title>
        <authorList>
            <person name="Anantharaman K."/>
            <person name="Brown C.T."/>
            <person name="Hug L.A."/>
            <person name="Sharon I."/>
            <person name="Castelle C.J."/>
            <person name="Probst A.J."/>
            <person name="Thomas B.C."/>
            <person name="Singh A."/>
            <person name="Wilkins M.J."/>
            <person name="Karaoz U."/>
            <person name="Brodie E.L."/>
            <person name="Williams K.H."/>
            <person name="Hubbard S.S."/>
            <person name="Banfield J.F."/>
        </authorList>
    </citation>
    <scope>NUCLEOTIDE SEQUENCE [LARGE SCALE GENOMIC DNA]</scope>
</reference>
<organism evidence="2 3">
    <name type="scientific">Candidatus Nomurabacteria bacterium RIFCSPHIGHO2_02_FULL_42_19</name>
    <dbReference type="NCBI Taxonomy" id="1801756"/>
    <lineage>
        <taxon>Bacteria</taxon>
        <taxon>Candidatus Nomuraibacteriota</taxon>
    </lineage>
</organism>
<dbReference type="STRING" id="1801756.A3C67_01780"/>
<comment type="similarity">
    <text evidence="1">Belongs to the RutC family.</text>
</comment>
<dbReference type="Gene3D" id="3.30.1330.40">
    <property type="entry name" value="RutC-like"/>
    <property type="match status" value="1"/>
</dbReference>
<dbReference type="AlphaFoldDB" id="A0A1F6W430"/>
<comment type="caution">
    <text evidence="2">The sequence shown here is derived from an EMBL/GenBank/DDBJ whole genome shotgun (WGS) entry which is preliminary data.</text>
</comment>
<dbReference type="SUPFAM" id="SSF55298">
    <property type="entry name" value="YjgF-like"/>
    <property type="match status" value="1"/>
</dbReference>
<dbReference type="GO" id="GO:0019239">
    <property type="term" value="F:deaminase activity"/>
    <property type="evidence" value="ECO:0007669"/>
    <property type="project" value="TreeGrafter"/>
</dbReference>
<dbReference type="EMBL" id="MFUG01000001">
    <property type="protein sequence ID" value="OGI76526.1"/>
    <property type="molecule type" value="Genomic_DNA"/>
</dbReference>
<dbReference type="InterPro" id="IPR006175">
    <property type="entry name" value="YjgF/YER057c/UK114"/>
</dbReference>
<gene>
    <name evidence="2" type="ORF">A3C67_01780</name>
</gene>
<sequence>MIENIYPEDWQQTRGFYSPAKKIDLGNAYLIYVSGQQVDKNENNEAITEDIEEQTELVFQAIEKILKAANASIDDVVKAQIFLTNINDFLRVSAIRDKWFAKNKPVSTLVEVNAMTRKGAKIEIEVTAVINK</sequence>